<feature type="transmembrane region" description="Helical" evidence="2">
    <location>
        <begin position="12"/>
        <end position="35"/>
    </location>
</feature>
<keyword evidence="2" id="KW-0812">Transmembrane</keyword>
<keyword evidence="2" id="KW-0472">Membrane</keyword>
<feature type="region of interest" description="Disordered" evidence="1">
    <location>
        <begin position="128"/>
        <end position="150"/>
    </location>
</feature>
<organism evidence="3 4">
    <name type="scientific">Streptomyces prasinosporus</name>
    <dbReference type="NCBI Taxonomy" id="68256"/>
    <lineage>
        <taxon>Bacteria</taxon>
        <taxon>Bacillati</taxon>
        <taxon>Actinomycetota</taxon>
        <taxon>Actinomycetes</taxon>
        <taxon>Kitasatosporales</taxon>
        <taxon>Streptomycetaceae</taxon>
        <taxon>Streptomyces</taxon>
        <taxon>Streptomyces albogriseolus group</taxon>
    </lineage>
</organism>
<dbReference type="EMBL" id="BAAAXF010000014">
    <property type="protein sequence ID" value="GAA3494017.1"/>
    <property type="molecule type" value="Genomic_DNA"/>
</dbReference>
<evidence type="ECO:0000256" key="2">
    <source>
        <dbReference type="SAM" id="Phobius"/>
    </source>
</evidence>
<name>A0ABP6TFR0_9ACTN</name>
<sequence>MCPKTQPRRRGLHLAVWSLVTVLAVAAGLVGVVLWQNSYDMDEQRVTIRHGGHTLNGVLAIPEDGRKQHGLVVYVHGDGPVDATHDDGYKPMWEANAKAGYASLSWDKPGVADRFAWRRAGVSAWSNAPAELTGGGAASASGTAADRQPR</sequence>
<evidence type="ECO:0000256" key="1">
    <source>
        <dbReference type="SAM" id="MobiDB-lite"/>
    </source>
</evidence>
<dbReference type="SUPFAM" id="SSF53474">
    <property type="entry name" value="alpha/beta-Hydrolases"/>
    <property type="match status" value="1"/>
</dbReference>
<dbReference type="Gene3D" id="3.40.50.1820">
    <property type="entry name" value="alpha/beta hydrolase"/>
    <property type="match status" value="1"/>
</dbReference>
<evidence type="ECO:0008006" key="5">
    <source>
        <dbReference type="Google" id="ProtNLM"/>
    </source>
</evidence>
<evidence type="ECO:0000313" key="3">
    <source>
        <dbReference type="EMBL" id="GAA3494017.1"/>
    </source>
</evidence>
<protein>
    <recommendedName>
        <fullName evidence="5">Alpha/beta hydrolase</fullName>
    </recommendedName>
</protein>
<feature type="compositionally biased region" description="Low complexity" evidence="1">
    <location>
        <begin position="138"/>
        <end position="150"/>
    </location>
</feature>
<keyword evidence="2" id="KW-1133">Transmembrane helix</keyword>
<keyword evidence="4" id="KW-1185">Reference proteome</keyword>
<dbReference type="Proteomes" id="UP001501455">
    <property type="component" value="Unassembled WGS sequence"/>
</dbReference>
<dbReference type="RefSeq" id="WP_345574168.1">
    <property type="nucleotide sequence ID" value="NZ_BAAAXF010000014.1"/>
</dbReference>
<reference evidence="4" key="1">
    <citation type="journal article" date="2019" name="Int. J. Syst. Evol. Microbiol.">
        <title>The Global Catalogue of Microorganisms (GCM) 10K type strain sequencing project: providing services to taxonomists for standard genome sequencing and annotation.</title>
        <authorList>
            <consortium name="The Broad Institute Genomics Platform"/>
            <consortium name="The Broad Institute Genome Sequencing Center for Infectious Disease"/>
            <person name="Wu L."/>
            <person name="Ma J."/>
        </authorList>
    </citation>
    <scope>NUCLEOTIDE SEQUENCE [LARGE SCALE GENOMIC DNA]</scope>
    <source>
        <strain evidence="4">JCM 4816</strain>
    </source>
</reference>
<comment type="caution">
    <text evidence="3">The sequence shown here is derived from an EMBL/GenBank/DDBJ whole genome shotgun (WGS) entry which is preliminary data.</text>
</comment>
<evidence type="ECO:0000313" key="4">
    <source>
        <dbReference type="Proteomes" id="UP001501455"/>
    </source>
</evidence>
<gene>
    <name evidence="3" type="ORF">GCM10019016_011160</name>
</gene>
<dbReference type="InterPro" id="IPR029058">
    <property type="entry name" value="AB_hydrolase_fold"/>
</dbReference>
<proteinExistence type="predicted"/>
<accession>A0ABP6TFR0</accession>